<proteinExistence type="predicted"/>
<dbReference type="RefSeq" id="WP_349296613.1">
    <property type="nucleotide sequence ID" value="NZ_JBEDNQ010000001.1"/>
</dbReference>
<evidence type="ECO:0000313" key="2">
    <source>
        <dbReference type="EMBL" id="MEQ3549540.1"/>
    </source>
</evidence>
<sequence length="365" mass="38370">MRALLLRLSALDADAEGAVRVIAVYDRLVQQRLGPAALVRATARLAECPAGVTDEQGRTLLRCAPDGRRLDGHRPGWAQAADVDGGGEVWLERPDGPLPLDPIVLERCAAAVAIRRGRQDGAPGLGDPALLGLVLDGDTDDHERARALQLMGLDPARQVRAAAIPAPADELPAARPGGLGHAPVDGRHAVLLPGGTSRAGPAGPGPDLPPGRAGIGPVTRADEVWRSWQRARVALRFAIDPPAVPGARWLHGGSRVHWDDLGGFAALAEHVPPEAIAEVPDVRALDRVVRRRGGHLTLATLHTVCVTESVRLAAKAMHLHHSTVASRLGRAEADLGFGVRSGAGRSRLAVALTLRQLREPAPSLP</sequence>
<comment type="caution">
    <text evidence="2">The sequence shown here is derived from an EMBL/GenBank/DDBJ whole genome shotgun (WGS) entry which is preliminary data.</text>
</comment>
<evidence type="ECO:0000259" key="1">
    <source>
        <dbReference type="Pfam" id="PF13556"/>
    </source>
</evidence>
<reference evidence="2 3" key="1">
    <citation type="submission" date="2024-03" db="EMBL/GenBank/DDBJ databases">
        <title>Draft genome sequence of Pseudonocardia nematodicida JCM 31783.</title>
        <authorList>
            <person name="Butdee W."/>
            <person name="Duangmal K."/>
        </authorList>
    </citation>
    <scope>NUCLEOTIDE SEQUENCE [LARGE SCALE GENOMIC DNA]</scope>
    <source>
        <strain evidence="2 3">JCM 31783</strain>
    </source>
</reference>
<dbReference type="EMBL" id="JBEDNQ010000001">
    <property type="protein sequence ID" value="MEQ3549540.1"/>
    <property type="molecule type" value="Genomic_DNA"/>
</dbReference>
<accession>A0ABV1K520</accession>
<protein>
    <submittedName>
        <fullName evidence="2">Helix-turn-helix domain-containing protein</fullName>
    </submittedName>
</protein>
<keyword evidence="3" id="KW-1185">Reference proteome</keyword>
<dbReference type="Gene3D" id="1.10.10.2840">
    <property type="entry name" value="PucR C-terminal helix-turn-helix domain"/>
    <property type="match status" value="1"/>
</dbReference>
<dbReference type="InterPro" id="IPR042070">
    <property type="entry name" value="PucR_C-HTH_sf"/>
</dbReference>
<organism evidence="2 3">
    <name type="scientific">Pseudonocardia nematodicida</name>
    <dbReference type="NCBI Taxonomy" id="1206997"/>
    <lineage>
        <taxon>Bacteria</taxon>
        <taxon>Bacillati</taxon>
        <taxon>Actinomycetota</taxon>
        <taxon>Actinomycetes</taxon>
        <taxon>Pseudonocardiales</taxon>
        <taxon>Pseudonocardiaceae</taxon>
        <taxon>Pseudonocardia</taxon>
    </lineage>
</organism>
<dbReference type="Pfam" id="PF13556">
    <property type="entry name" value="HTH_30"/>
    <property type="match status" value="1"/>
</dbReference>
<feature type="domain" description="PucR C-terminal helix-turn-helix" evidence="1">
    <location>
        <begin position="298"/>
        <end position="353"/>
    </location>
</feature>
<dbReference type="InterPro" id="IPR025736">
    <property type="entry name" value="PucR_C-HTH_dom"/>
</dbReference>
<name>A0ABV1K520_9PSEU</name>
<gene>
    <name evidence="2" type="ORF">WIS52_03565</name>
</gene>
<evidence type="ECO:0000313" key="3">
    <source>
        <dbReference type="Proteomes" id="UP001494902"/>
    </source>
</evidence>
<dbReference type="Proteomes" id="UP001494902">
    <property type="component" value="Unassembled WGS sequence"/>
</dbReference>